<dbReference type="PANTHER" id="PTHR21197:SF0">
    <property type="entry name" value="UDP-GALACTOPYRANOSE MUTASE"/>
    <property type="match status" value="1"/>
</dbReference>
<evidence type="ECO:0000313" key="3">
    <source>
        <dbReference type="Proteomes" id="UP000217784"/>
    </source>
</evidence>
<accession>A0A2A2H9G8</accession>
<dbReference type="Gene3D" id="3.50.50.60">
    <property type="entry name" value="FAD/NAD(P)-binding domain"/>
    <property type="match status" value="2"/>
</dbReference>
<dbReference type="SUPFAM" id="SSF51971">
    <property type="entry name" value="Nucleotide-binding domain"/>
    <property type="match status" value="1"/>
</dbReference>
<name>A0A2A2H9G8_METBR</name>
<reference evidence="2 3" key="1">
    <citation type="journal article" date="2017" name="BMC Genomics">
        <title>Genomic analysis of methanogenic archaea reveals a shift towards energy conservation.</title>
        <authorList>
            <person name="Gilmore S.P."/>
            <person name="Henske J.K."/>
            <person name="Sexton J.A."/>
            <person name="Solomon K.V."/>
            <person name="Seppala S."/>
            <person name="Yoo J.I."/>
            <person name="Huyett L.M."/>
            <person name="Pressman A."/>
            <person name="Cogan J.Z."/>
            <person name="Kivenson V."/>
            <person name="Peng X."/>
            <person name="Tan Y."/>
            <person name="Valentine D.L."/>
            <person name="O'Malley M.A."/>
        </authorList>
    </citation>
    <scope>NUCLEOTIDE SEQUENCE [LARGE SCALE GENOMIC DNA]</scope>
    <source>
        <strain evidence="2 3">M.o.H.</strain>
    </source>
</reference>
<comment type="caution">
    <text evidence="2">The sequence shown here is derived from an EMBL/GenBank/DDBJ whole genome shotgun (WGS) entry which is preliminary data.</text>
</comment>
<dbReference type="OrthoDB" id="11867at2157"/>
<dbReference type="GO" id="GO:0016491">
    <property type="term" value="F:oxidoreductase activity"/>
    <property type="evidence" value="ECO:0007669"/>
    <property type="project" value="InterPro"/>
</dbReference>
<dbReference type="GO" id="GO:0050660">
    <property type="term" value="F:flavin adenine dinucleotide binding"/>
    <property type="evidence" value="ECO:0007669"/>
    <property type="project" value="TreeGrafter"/>
</dbReference>
<dbReference type="NCBIfam" id="NF005548">
    <property type="entry name" value="PRK07208.1-4"/>
    <property type="match status" value="1"/>
</dbReference>
<dbReference type="GO" id="GO:0005829">
    <property type="term" value="C:cytosol"/>
    <property type="evidence" value="ECO:0007669"/>
    <property type="project" value="TreeGrafter"/>
</dbReference>
<dbReference type="NCBIfam" id="NF005546">
    <property type="entry name" value="PRK07208.1-2"/>
    <property type="match status" value="1"/>
</dbReference>
<sequence>MSQKKAIIIGAGPAGLTAAYELLDKTDIKPIIYEKSEDIGGISKTVEYKGNHIDIGGHRFFSKNDRVMKWWQNIMPLQGTPAKDDLTLGREVPLEKECLKREIGQKEAKKIAAPDPEKEDKVMLNRGRLSRIYFLRKFFDYPVKLNSNTIRNLGALRMIKIGLSYAKVTISPIKEENTLEDFYINRFGKELYGTFFDDYNIKLWGVPCSEIAPDFGAQRVKGLSITKVVTHALKSGFSKNDSIAQKNVETSLIGQFMYPKYGPGQIWEEVARIITENGGEIHFNQEAVGIEHDNNGVKQIKIKDAKTGEIKSVEGDYFFSTMPVKDLINATENVPQNVQDVANGLIYRDFITVGLLLNELKIKNKTNQKTINNIVPDNWIYIQERDVKIGRLQIFNNWSPYLVNDDSKTWIGLEYFCDEGDEYWTMSDEDFSKFAIDELVKIDIIDKKDVLDNVVIRVQKTYPAYFGTYDQFDTVKDFTNKFENLFLIGRNGMHRYNNMDHSMLTAMTAVDNIIKGVTSKDNLWCINTEEEYHEEK</sequence>
<evidence type="ECO:0000259" key="1">
    <source>
        <dbReference type="Pfam" id="PF01593"/>
    </source>
</evidence>
<dbReference type="EMBL" id="LMVM01000001">
    <property type="protein sequence ID" value="PAV05976.1"/>
    <property type="molecule type" value="Genomic_DNA"/>
</dbReference>
<keyword evidence="3" id="KW-1185">Reference proteome</keyword>
<dbReference type="NCBIfam" id="NF005549">
    <property type="entry name" value="PRK07208.1-5"/>
    <property type="match status" value="1"/>
</dbReference>
<dbReference type="InterPro" id="IPR002937">
    <property type="entry name" value="Amino_oxidase"/>
</dbReference>
<dbReference type="PRINTS" id="PR00419">
    <property type="entry name" value="ADXRDTASE"/>
</dbReference>
<gene>
    <name evidence="2" type="ORF">ASJ80_14095</name>
</gene>
<dbReference type="GO" id="GO:0008767">
    <property type="term" value="F:UDP-galactopyranose mutase activity"/>
    <property type="evidence" value="ECO:0007669"/>
    <property type="project" value="TreeGrafter"/>
</dbReference>
<dbReference type="RefSeq" id="WP_069583428.1">
    <property type="nucleotide sequence ID" value="NZ_LMVM01000001.1"/>
</dbReference>
<feature type="domain" description="Amine oxidase" evidence="1">
    <location>
        <begin position="14"/>
        <end position="512"/>
    </location>
</feature>
<dbReference type="Pfam" id="PF01593">
    <property type="entry name" value="Amino_oxidase"/>
    <property type="match status" value="1"/>
</dbReference>
<protein>
    <recommendedName>
        <fullName evidence="1">Amine oxidase domain-containing protein</fullName>
    </recommendedName>
</protein>
<dbReference type="InterPro" id="IPR036188">
    <property type="entry name" value="FAD/NAD-bd_sf"/>
</dbReference>
<dbReference type="Proteomes" id="UP000217784">
    <property type="component" value="Unassembled WGS sequence"/>
</dbReference>
<dbReference type="PANTHER" id="PTHR21197">
    <property type="entry name" value="UDP-GALACTOPYRANOSE MUTASE"/>
    <property type="match status" value="1"/>
</dbReference>
<proteinExistence type="predicted"/>
<organism evidence="2 3">
    <name type="scientific">Methanobacterium bryantii</name>
    <dbReference type="NCBI Taxonomy" id="2161"/>
    <lineage>
        <taxon>Archaea</taxon>
        <taxon>Methanobacteriati</taxon>
        <taxon>Methanobacteriota</taxon>
        <taxon>Methanomada group</taxon>
        <taxon>Methanobacteria</taxon>
        <taxon>Methanobacteriales</taxon>
        <taxon>Methanobacteriaceae</taxon>
        <taxon>Methanobacterium</taxon>
    </lineage>
</organism>
<dbReference type="AlphaFoldDB" id="A0A2A2H9G8"/>
<evidence type="ECO:0000313" key="2">
    <source>
        <dbReference type="EMBL" id="PAV05976.1"/>
    </source>
</evidence>